<keyword evidence="2" id="KW-1185">Reference proteome</keyword>
<sequence length="293" mass="33031">MSKLSLAEAQGQFVNIMRNVDKSDVSDFITWIKTNWMDDEQPIDTKNKQNAAEGMLDAIADDLRNSLPLEAILPSENICPPQFGKNADCDPKYTMHVDAFLYNDELVDTLCDEGQLTRYYCTQCASRQIQPLTFISHSASIERLKFIFKCMLPPLDGKVVLDIGSRLGAVLYGAYVFSSASKIIGVELNAELCTLQKQMVSKYRLQERVQVVEADIRRCPDIVTTANVIIMNNVFEFFLSRGTLLVTIPSLEDSCLGIDVANWVEEIPVCNLDAVDPTLNEEEVQEIRLYRIK</sequence>
<proteinExistence type="predicted"/>
<organism evidence="1 2">
    <name type="scientific">Diploptera punctata</name>
    <name type="common">Pacific beetle cockroach</name>
    <dbReference type="NCBI Taxonomy" id="6984"/>
    <lineage>
        <taxon>Eukaryota</taxon>
        <taxon>Metazoa</taxon>
        <taxon>Ecdysozoa</taxon>
        <taxon>Arthropoda</taxon>
        <taxon>Hexapoda</taxon>
        <taxon>Insecta</taxon>
        <taxon>Pterygota</taxon>
        <taxon>Neoptera</taxon>
        <taxon>Polyneoptera</taxon>
        <taxon>Dictyoptera</taxon>
        <taxon>Blattodea</taxon>
        <taxon>Blaberoidea</taxon>
        <taxon>Blaberidae</taxon>
        <taxon>Diplopterinae</taxon>
        <taxon>Diploptera</taxon>
    </lineage>
</organism>
<accession>A0AAD8A044</accession>
<dbReference type="InterPro" id="IPR026669">
    <property type="entry name" value="Arsenite_MeTrfase-like"/>
</dbReference>
<dbReference type="GO" id="GO:0008168">
    <property type="term" value="F:methyltransferase activity"/>
    <property type="evidence" value="ECO:0007669"/>
    <property type="project" value="TreeGrafter"/>
</dbReference>
<protein>
    <submittedName>
        <fullName evidence="1">Uncharacterized protein</fullName>
    </submittedName>
</protein>
<dbReference type="Gene3D" id="3.40.50.150">
    <property type="entry name" value="Vaccinia Virus protein VP39"/>
    <property type="match status" value="1"/>
</dbReference>
<dbReference type="SUPFAM" id="SSF53335">
    <property type="entry name" value="S-adenosyl-L-methionine-dependent methyltransferases"/>
    <property type="match status" value="1"/>
</dbReference>
<evidence type="ECO:0000313" key="1">
    <source>
        <dbReference type="EMBL" id="KAJ9589650.1"/>
    </source>
</evidence>
<reference evidence="1" key="1">
    <citation type="journal article" date="2023" name="IScience">
        <title>Live-bearing cockroach genome reveals convergent evolutionary mechanisms linked to viviparity in insects and beyond.</title>
        <authorList>
            <person name="Fouks B."/>
            <person name="Harrison M.C."/>
            <person name="Mikhailova A.A."/>
            <person name="Marchal E."/>
            <person name="English S."/>
            <person name="Carruthers M."/>
            <person name="Jennings E.C."/>
            <person name="Chiamaka E.L."/>
            <person name="Frigard R.A."/>
            <person name="Pippel M."/>
            <person name="Attardo G.M."/>
            <person name="Benoit J.B."/>
            <person name="Bornberg-Bauer E."/>
            <person name="Tobe S.S."/>
        </authorList>
    </citation>
    <scope>NUCLEOTIDE SEQUENCE</scope>
    <source>
        <strain evidence="1">Stay&amp;Tobe</strain>
    </source>
</reference>
<dbReference type="EMBL" id="JASPKZ010004921">
    <property type="protein sequence ID" value="KAJ9589650.1"/>
    <property type="molecule type" value="Genomic_DNA"/>
</dbReference>
<dbReference type="PANTHER" id="PTHR43675">
    <property type="entry name" value="ARSENITE METHYLTRANSFERASE"/>
    <property type="match status" value="1"/>
</dbReference>
<reference evidence="1" key="2">
    <citation type="submission" date="2023-05" db="EMBL/GenBank/DDBJ databases">
        <authorList>
            <person name="Fouks B."/>
        </authorList>
    </citation>
    <scope>NUCLEOTIDE SEQUENCE</scope>
    <source>
        <strain evidence="1">Stay&amp;Tobe</strain>
        <tissue evidence="1">Testes</tissue>
    </source>
</reference>
<dbReference type="PANTHER" id="PTHR43675:SF1">
    <property type="entry name" value="RIKEN CDNA 2700097O09 GENE"/>
    <property type="match status" value="1"/>
</dbReference>
<dbReference type="AlphaFoldDB" id="A0AAD8A044"/>
<gene>
    <name evidence="1" type="ORF">L9F63_017139</name>
</gene>
<name>A0AAD8A044_DIPPU</name>
<dbReference type="InterPro" id="IPR029063">
    <property type="entry name" value="SAM-dependent_MTases_sf"/>
</dbReference>
<evidence type="ECO:0000313" key="2">
    <source>
        <dbReference type="Proteomes" id="UP001233999"/>
    </source>
</evidence>
<comment type="caution">
    <text evidence="1">The sequence shown here is derived from an EMBL/GenBank/DDBJ whole genome shotgun (WGS) entry which is preliminary data.</text>
</comment>
<dbReference type="Proteomes" id="UP001233999">
    <property type="component" value="Unassembled WGS sequence"/>
</dbReference>